<keyword evidence="2 7" id="KW-0813">Transport</keyword>
<feature type="transmembrane region" description="Helical" evidence="7">
    <location>
        <begin position="34"/>
        <end position="54"/>
    </location>
</feature>
<feature type="transmembrane region" description="Helical" evidence="7">
    <location>
        <begin position="7"/>
        <end position="28"/>
    </location>
</feature>
<dbReference type="Pfam" id="PF00528">
    <property type="entry name" value="BPD_transp_1"/>
    <property type="match status" value="1"/>
</dbReference>
<evidence type="ECO:0000256" key="3">
    <source>
        <dbReference type="ARBA" id="ARBA00022475"/>
    </source>
</evidence>
<protein>
    <submittedName>
        <fullName evidence="9">ABC transporter permease</fullName>
    </submittedName>
</protein>
<comment type="similarity">
    <text evidence="7">Belongs to the binding-protein-dependent transport system permease family.</text>
</comment>
<dbReference type="SUPFAM" id="SSF161098">
    <property type="entry name" value="MetI-like"/>
    <property type="match status" value="1"/>
</dbReference>
<reference evidence="9" key="1">
    <citation type="journal article" date="2024" name="Int. J. Syst. Evol. Microbiol.">
        <title>Turicibacter faecis sp. nov., isolated from faeces of heart failure mouse model.</title>
        <authorList>
            <person name="Imamura Y."/>
            <person name="Motooka D."/>
            <person name="Nakajima Y."/>
            <person name="Ito S."/>
            <person name="Kitakaze M."/>
            <person name="Iida T."/>
            <person name="Nakamura S."/>
        </authorList>
    </citation>
    <scope>NUCLEOTIDE SEQUENCE</scope>
    <source>
        <strain evidence="9">TC023</strain>
    </source>
</reference>
<proteinExistence type="inferred from homology"/>
<dbReference type="RefSeq" id="WP_161832228.1">
    <property type="nucleotide sequence ID" value="NZ_AP028127.1"/>
</dbReference>
<feature type="domain" description="ABC transmembrane type-1" evidence="8">
    <location>
        <begin position="57"/>
        <end position="233"/>
    </location>
</feature>
<sequence length="246" mass="27795">MKQGYRLMGILGVLLIYELFVQCVHQPIILPSLISVFEAAYEIVSDPMFTVTVLSTVRRTVLTFTGVLIISLLLGILVGYFKALRLFLAPFITLLRTLPTISITIILLIWFGAERGPVMIMACVIFPLLYEMIESSMNHVDSDLLDVCLLFGATPYEKFRALYYPQLMRELSGGVQATIGLSFKVMVMGEVMAQTSIGIGRQLNYEKTYLNMPAVFAWSFVLILLVMCFEFITQILIKELIRHLDS</sequence>
<dbReference type="Proteomes" id="UP001432099">
    <property type="component" value="Chromosome"/>
</dbReference>
<dbReference type="PANTHER" id="PTHR30151">
    <property type="entry name" value="ALKANE SULFONATE ABC TRANSPORTER-RELATED, MEMBRANE SUBUNIT"/>
    <property type="match status" value="1"/>
</dbReference>
<organism evidence="9 10">
    <name type="scientific">Turicibacter faecis</name>
    <dbReference type="NCBI Taxonomy" id="2963365"/>
    <lineage>
        <taxon>Bacteria</taxon>
        <taxon>Bacillati</taxon>
        <taxon>Bacillota</taxon>
        <taxon>Erysipelotrichia</taxon>
        <taxon>Erysipelotrichales</taxon>
        <taxon>Turicibacteraceae</taxon>
        <taxon>Turicibacter</taxon>
    </lineage>
</organism>
<dbReference type="PANTHER" id="PTHR30151:SF0">
    <property type="entry name" value="ABC TRANSPORTER PERMEASE PROTEIN MJ0413-RELATED"/>
    <property type="match status" value="1"/>
</dbReference>
<dbReference type="InterPro" id="IPR000515">
    <property type="entry name" value="MetI-like"/>
</dbReference>
<evidence type="ECO:0000256" key="2">
    <source>
        <dbReference type="ARBA" id="ARBA00022448"/>
    </source>
</evidence>
<feature type="transmembrane region" description="Helical" evidence="7">
    <location>
        <begin position="61"/>
        <end position="81"/>
    </location>
</feature>
<dbReference type="EMBL" id="AP028127">
    <property type="protein sequence ID" value="BEH91898.1"/>
    <property type="molecule type" value="Genomic_DNA"/>
</dbReference>
<keyword evidence="3" id="KW-1003">Cell membrane</keyword>
<dbReference type="PROSITE" id="PS50928">
    <property type="entry name" value="ABC_TM1"/>
    <property type="match status" value="1"/>
</dbReference>
<evidence type="ECO:0000256" key="5">
    <source>
        <dbReference type="ARBA" id="ARBA00022989"/>
    </source>
</evidence>
<keyword evidence="10" id="KW-1185">Reference proteome</keyword>
<feature type="transmembrane region" description="Helical" evidence="7">
    <location>
        <begin position="215"/>
        <end position="237"/>
    </location>
</feature>
<comment type="subcellular location">
    <subcellularLocation>
        <location evidence="1 7">Cell membrane</location>
        <topology evidence="1 7">Multi-pass membrane protein</topology>
    </subcellularLocation>
</comment>
<evidence type="ECO:0000313" key="9">
    <source>
        <dbReference type="EMBL" id="BEH91898.1"/>
    </source>
</evidence>
<accession>A0ABM8IKU4</accession>
<dbReference type="Gene3D" id="1.10.3720.10">
    <property type="entry name" value="MetI-like"/>
    <property type="match status" value="1"/>
</dbReference>
<feature type="transmembrane region" description="Helical" evidence="7">
    <location>
        <begin position="87"/>
        <end position="111"/>
    </location>
</feature>
<evidence type="ECO:0000256" key="7">
    <source>
        <dbReference type="RuleBase" id="RU363032"/>
    </source>
</evidence>
<evidence type="ECO:0000313" key="10">
    <source>
        <dbReference type="Proteomes" id="UP001432099"/>
    </source>
</evidence>
<evidence type="ECO:0000259" key="8">
    <source>
        <dbReference type="PROSITE" id="PS50928"/>
    </source>
</evidence>
<evidence type="ECO:0000256" key="4">
    <source>
        <dbReference type="ARBA" id="ARBA00022692"/>
    </source>
</evidence>
<evidence type="ECO:0000256" key="1">
    <source>
        <dbReference type="ARBA" id="ARBA00004651"/>
    </source>
</evidence>
<dbReference type="InterPro" id="IPR035906">
    <property type="entry name" value="MetI-like_sf"/>
</dbReference>
<name>A0ABM8IKU4_9FIRM</name>
<evidence type="ECO:0000256" key="6">
    <source>
        <dbReference type="ARBA" id="ARBA00023136"/>
    </source>
</evidence>
<keyword evidence="5 7" id="KW-1133">Transmembrane helix</keyword>
<dbReference type="CDD" id="cd06261">
    <property type="entry name" value="TM_PBP2"/>
    <property type="match status" value="1"/>
</dbReference>
<keyword evidence="6 7" id="KW-0472">Membrane</keyword>
<gene>
    <name evidence="9" type="ORF">T23_20000</name>
</gene>
<keyword evidence="4 7" id="KW-0812">Transmembrane</keyword>